<evidence type="ECO:0000256" key="1">
    <source>
        <dbReference type="ARBA" id="ARBA00022676"/>
    </source>
</evidence>
<evidence type="ECO:0000313" key="6">
    <source>
        <dbReference type="Proteomes" id="UP000224915"/>
    </source>
</evidence>
<keyword evidence="1" id="KW-0328">Glycosyltransferase</keyword>
<dbReference type="Proteomes" id="UP000224915">
    <property type="component" value="Unassembled WGS sequence"/>
</dbReference>
<proteinExistence type="predicted"/>
<dbReference type="GO" id="GO:0016757">
    <property type="term" value="F:glycosyltransferase activity"/>
    <property type="evidence" value="ECO:0007669"/>
    <property type="project" value="UniProtKB-KW"/>
</dbReference>
<reference evidence="5 6" key="1">
    <citation type="submission" date="2017-10" db="EMBL/GenBank/DDBJ databases">
        <title>Sequencing the genomes of 1000 actinobacteria strains.</title>
        <authorList>
            <person name="Klenk H.-P."/>
        </authorList>
    </citation>
    <scope>NUCLEOTIDE SEQUENCE [LARGE SCALE GENOMIC DNA]</scope>
    <source>
        <strain evidence="5 6">DSM 21801</strain>
    </source>
</reference>
<dbReference type="CDD" id="cd03809">
    <property type="entry name" value="GT4_MtfB-like"/>
    <property type="match status" value="1"/>
</dbReference>
<feature type="domain" description="Glycosyltransferase subfamily 4-like N-terminal" evidence="4">
    <location>
        <begin position="36"/>
        <end position="112"/>
    </location>
</feature>
<dbReference type="InterPro" id="IPR001296">
    <property type="entry name" value="Glyco_trans_1"/>
</dbReference>
<dbReference type="PANTHER" id="PTHR46401">
    <property type="entry name" value="GLYCOSYLTRANSFERASE WBBK-RELATED"/>
    <property type="match status" value="1"/>
</dbReference>
<evidence type="ECO:0000313" key="5">
    <source>
        <dbReference type="EMBL" id="PFG19090.1"/>
    </source>
</evidence>
<evidence type="ECO:0000259" key="4">
    <source>
        <dbReference type="Pfam" id="PF13439"/>
    </source>
</evidence>
<keyword evidence="2 5" id="KW-0808">Transferase</keyword>
<sequence length="307" mass="33220">MIPMRGGALGNLVAETATGLAKRENEVIHYSADTGALLKTRTASVVTVHGVASRWIDVARNPRQEFIWRSRVGRAMASSDRIITVSNSAADDIANVFQVDPSRIEVILHGVDHPGESEGISQELREAMPDGPYALYLGNVEPRKNLIALSEAFDRTPLADLGIPLVIAGRMAWNFEESAAAIDRARNVHYVGFVSNEDRLALMQGATLFVFPSLYEGFGMPVIEAMAVGTPVACSRRGSLAEVSGPSWELDDLSAEGLSNSLAAALQDSDFLAGAAQSGPEWAQRFKWDDSIDAHIRVYRSALEARL</sequence>
<name>A0A2A9CZR4_9MICO</name>
<protein>
    <submittedName>
        <fullName evidence="5">Glycosyltransferase involved in cell wall biosynthesis</fullName>
    </submittedName>
</protein>
<dbReference type="EMBL" id="PDJD01000001">
    <property type="protein sequence ID" value="PFG19090.1"/>
    <property type="molecule type" value="Genomic_DNA"/>
</dbReference>
<dbReference type="InterPro" id="IPR028098">
    <property type="entry name" value="Glyco_trans_4-like_N"/>
</dbReference>
<evidence type="ECO:0000259" key="3">
    <source>
        <dbReference type="Pfam" id="PF00534"/>
    </source>
</evidence>
<comment type="caution">
    <text evidence="5">The sequence shown here is derived from an EMBL/GenBank/DDBJ whole genome shotgun (WGS) entry which is preliminary data.</text>
</comment>
<feature type="domain" description="Glycosyl transferase family 1" evidence="3">
    <location>
        <begin position="130"/>
        <end position="245"/>
    </location>
</feature>
<dbReference type="SUPFAM" id="SSF53756">
    <property type="entry name" value="UDP-Glycosyltransferase/glycogen phosphorylase"/>
    <property type="match status" value="1"/>
</dbReference>
<dbReference type="Gene3D" id="3.40.50.2000">
    <property type="entry name" value="Glycogen Phosphorylase B"/>
    <property type="match status" value="2"/>
</dbReference>
<accession>A0A2A9CZR4</accession>
<dbReference type="PANTHER" id="PTHR46401:SF2">
    <property type="entry name" value="GLYCOSYLTRANSFERASE WBBK-RELATED"/>
    <property type="match status" value="1"/>
</dbReference>
<dbReference type="Pfam" id="PF00534">
    <property type="entry name" value="Glycos_transf_1"/>
    <property type="match status" value="1"/>
</dbReference>
<dbReference type="GO" id="GO:0009103">
    <property type="term" value="P:lipopolysaccharide biosynthetic process"/>
    <property type="evidence" value="ECO:0007669"/>
    <property type="project" value="TreeGrafter"/>
</dbReference>
<dbReference type="Pfam" id="PF13439">
    <property type="entry name" value="Glyco_transf_4"/>
    <property type="match status" value="1"/>
</dbReference>
<organism evidence="5 6">
    <name type="scientific">Serinibacter salmoneus</name>
    <dbReference type="NCBI Taxonomy" id="556530"/>
    <lineage>
        <taxon>Bacteria</taxon>
        <taxon>Bacillati</taxon>
        <taxon>Actinomycetota</taxon>
        <taxon>Actinomycetes</taxon>
        <taxon>Micrococcales</taxon>
        <taxon>Beutenbergiaceae</taxon>
        <taxon>Serinibacter</taxon>
    </lineage>
</organism>
<gene>
    <name evidence="5" type="ORF">ATL40_0644</name>
</gene>
<evidence type="ECO:0000256" key="2">
    <source>
        <dbReference type="ARBA" id="ARBA00022679"/>
    </source>
</evidence>
<keyword evidence="6" id="KW-1185">Reference proteome</keyword>
<dbReference type="AlphaFoldDB" id="A0A2A9CZR4"/>